<feature type="active site" description="Proton donor 2" evidence="16">
    <location>
        <position position="802"/>
    </location>
</feature>
<comment type="subcellular location">
    <subcellularLocation>
        <location evidence="1">Membrane</location>
        <topology evidence="1">Multi-pass membrane protein</topology>
    </subcellularLocation>
</comment>
<keyword evidence="7" id="KW-0276">Fatty acid metabolism</keyword>
<evidence type="ECO:0000256" key="6">
    <source>
        <dbReference type="ARBA" id="ARBA00022729"/>
    </source>
</evidence>
<evidence type="ECO:0000313" key="26">
    <source>
        <dbReference type="Proteomes" id="UP000094527"/>
    </source>
</evidence>
<keyword evidence="18 23" id="KW-0862">Zinc</keyword>
<evidence type="ECO:0000256" key="16">
    <source>
        <dbReference type="PIRSR" id="PIRSR601548-11"/>
    </source>
</evidence>
<dbReference type="GO" id="GO:0009922">
    <property type="term" value="F:fatty acid elongase activity"/>
    <property type="evidence" value="ECO:0007669"/>
    <property type="project" value="InterPro"/>
</dbReference>
<evidence type="ECO:0000256" key="24">
    <source>
        <dbReference type="SAM" id="Phobius"/>
    </source>
</evidence>
<comment type="similarity">
    <text evidence="2 22 23">Belongs to the peptidase M2 family.</text>
</comment>
<feature type="glycosylation site" description="N-linked (GlcNAc...) asparagine; partial" evidence="15">
    <location>
        <position position="376"/>
    </location>
</feature>
<dbReference type="EC" id="3.4.-.-" evidence="23"/>
<comment type="cofactor">
    <cofactor evidence="23">
        <name>Zn(2+)</name>
        <dbReference type="ChEBI" id="CHEBI:29105"/>
    </cofactor>
    <text evidence="23">Binds 2 Zn(2+) ions per subunit.</text>
</comment>
<sequence>MDNSTKFQPQVSIKWDFESPASFRPYPFEIIDFPIWKEWMALNWKYPFYASTLYILVIFSLQRYMKSRQPFSLRLLLTLWNAALGAFSIMGFLRIAPELFKVLGSENGFHRSVCVREGLNMPMAYWSLIFGLSKYVELGDTLFIVLRKQPLILLQWYHHCTAMILAWMIIPYGEPLTRYLGVMNFGVHSIMYPYFALKAMKVYIPRNFSMVITSLQLTQMIVAVGLNVYSLYIIASGGECARETGSLVWVGVIYVPECESEAKIYLDTTYELEASQYCNRAVIGEWNYNTNLTSEEAEEAAAESSIEYSNFQFRAWNDYIRHWDFEAFTDSVIKRQLKFLNVIGVAALNSTDLSRYNAVLGEMSKTYGTAKICPFNNQNCNVTAEGLNLEPDVERIISTSRNSAELAYTWEAWRNASGKPIRNLYNEFIDLSNKAAQANGNKYKFYFVLSFSKKNPETQTFSAELEICTFIKHIGRGCDIEDCFLIAFYVQSVVWVGLDETSDLWLLRYESDNFKEQMEVIWNEVKPLYEKLYGFVRFQLKKWYPQDFVNEDDPIPASLLGNMWSQQWDNIYDIVQPFPNAPGFDITEELQKRFGSSGQAAATEIFKLANKFFTDLGLADMSVSYGDSAVIVRPEDREVVCHASAWDFCDGQDYRIKMCTNIAHDDFLTVSHELGHIQYFMQYSNQPITFREGGNPGFHEAIGDVISLSVATTKHMIKLGLMNDTESNDELTLNYLMKMALEKIAFLPFGYLIDAYRWQLFDGTIPRTNFTQGWLKIRNEIQGLVPPTVRTEEDFDPGSKYHVPGNTPYIRYFVSFILQFQVHKALCLKAGEYVPGDASKPLHNCDIDGNPDAGAVMKELLQTGASANWQDILETATGSRTMDASAIKEYFAPLADYLDEQQALLNYSTTWRSDAWMEKYRSS</sequence>
<keyword evidence="23" id="KW-0482">Metalloprotease</keyword>
<dbReference type="Pfam" id="PF01401">
    <property type="entry name" value="Peptidase_M2"/>
    <property type="match status" value="2"/>
</dbReference>
<evidence type="ECO:0000256" key="15">
    <source>
        <dbReference type="PIRSR" id="PIRSR601548-10"/>
    </source>
</evidence>
<evidence type="ECO:0000256" key="22">
    <source>
        <dbReference type="PROSITE-ProRule" id="PRU01355"/>
    </source>
</evidence>
<feature type="binding site" evidence="21">
    <location>
        <position position="700"/>
    </location>
    <ligand>
        <name>Zn(2+)</name>
        <dbReference type="ChEBI" id="CHEBI:29105"/>
        <label>2</label>
        <note>catalytic</note>
    </ligand>
</feature>
<feature type="disulfide bond" evidence="19 22">
    <location>
        <begin position="827"/>
        <end position="845"/>
    </location>
</feature>
<evidence type="ECO:0000256" key="2">
    <source>
        <dbReference type="ARBA" id="ARBA00008139"/>
    </source>
</evidence>
<keyword evidence="23" id="KW-0645">Protease</keyword>
<keyword evidence="23" id="KW-0378">Hydrolase</keyword>
<dbReference type="GO" id="GO:0006633">
    <property type="term" value="P:fatty acid biosynthetic process"/>
    <property type="evidence" value="ECO:0007669"/>
    <property type="project" value="UniProtKB-KW"/>
</dbReference>
<feature type="glycosylation site" description="N-linked (GlcNAc...) asparagine" evidence="15">
    <location>
        <position position="291"/>
    </location>
</feature>
<comment type="caution">
    <text evidence="22">Lacks conserved residue(s) required for the propagation of feature annotation.</text>
</comment>
<feature type="binding site" evidence="17">
    <location>
        <position position="509"/>
    </location>
    <ligand>
        <name>chloride</name>
        <dbReference type="ChEBI" id="CHEBI:17996"/>
        <label>1</label>
    </ligand>
</feature>
<feature type="transmembrane region" description="Helical" evidence="24">
    <location>
        <begin position="125"/>
        <end position="146"/>
    </location>
</feature>
<name>A0A1D2NJZ8_ORCCI</name>
<feature type="binding site" evidence="21">
    <location>
        <position position="676"/>
    </location>
    <ligand>
        <name>Zn(2+)</name>
        <dbReference type="ChEBI" id="CHEBI:29105"/>
        <label>2</label>
        <note>catalytic</note>
    </ligand>
</feature>
<keyword evidence="4" id="KW-0808">Transferase</keyword>
<protein>
    <recommendedName>
        <fullName evidence="23">Angiotensin-converting enzyme</fullName>
        <ecNumber evidence="23">3.4.-.-</ecNumber>
    </recommendedName>
</protein>
<evidence type="ECO:0000256" key="7">
    <source>
        <dbReference type="ARBA" id="ARBA00022832"/>
    </source>
</evidence>
<keyword evidence="8 24" id="KW-1133">Transmembrane helix</keyword>
<evidence type="ECO:0000256" key="8">
    <source>
        <dbReference type="ARBA" id="ARBA00022989"/>
    </source>
</evidence>
<feature type="active site" description="Proton acceptor 1" evidence="14">
    <location>
        <position position="673"/>
    </location>
</feature>
<dbReference type="GO" id="GO:0008241">
    <property type="term" value="F:peptidyl-dipeptidase activity"/>
    <property type="evidence" value="ECO:0007669"/>
    <property type="project" value="InterPro"/>
</dbReference>
<feature type="transmembrane region" description="Helical" evidence="24">
    <location>
        <begin position="153"/>
        <end position="170"/>
    </location>
</feature>
<dbReference type="CDD" id="cd06461">
    <property type="entry name" value="M2_ACE"/>
    <property type="match status" value="1"/>
</dbReference>
<dbReference type="PANTHER" id="PTHR10514:SF27">
    <property type="entry name" value="ANGIOTENSIN-CONVERTING ENZYME"/>
    <property type="match status" value="1"/>
</dbReference>
<evidence type="ECO:0000256" key="4">
    <source>
        <dbReference type="ARBA" id="ARBA00022679"/>
    </source>
</evidence>
<gene>
    <name evidence="25" type="ORF">Ocin01_01119</name>
</gene>
<keyword evidence="3" id="KW-0444">Lipid biosynthesis</keyword>
<keyword evidence="5 24" id="KW-0812">Transmembrane</keyword>
<dbReference type="GO" id="GO:0005886">
    <property type="term" value="C:plasma membrane"/>
    <property type="evidence" value="ECO:0007669"/>
    <property type="project" value="TreeGrafter"/>
</dbReference>
<evidence type="ECO:0000256" key="23">
    <source>
        <dbReference type="RuleBase" id="RU361144"/>
    </source>
</evidence>
<keyword evidence="10 24" id="KW-0472">Membrane</keyword>
<evidence type="ECO:0000256" key="14">
    <source>
        <dbReference type="PIRSR" id="PIRSR601548-1"/>
    </source>
</evidence>
<feature type="binding site" evidence="18">
    <location>
        <position position="672"/>
    </location>
    <ligand>
        <name>Zn(2+)</name>
        <dbReference type="ChEBI" id="CHEBI:29105"/>
        <label>1</label>
        <note>catalytic</note>
    </ligand>
</feature>
<keyword evidence="6" id="KW-0732">Signal</keyword>
<feature type="glycosylation site" description="N-linked (GlcNAc...) (complex) asparagine" evidence="15">
    <location>
        <position position="310"/>
    </location>
</feature>
<feature type="transmembrane region" description="Helical" evidence="24">
    <location>
        <begin position="46"/>
        <end position="64"/>
    </location>
</feature>
<feature type="transmembrane region" description="Helical" evidence="24">
    <location>
        <begin position="76"/>
        <end position="96"/>
    </location>
</feature>
<organism evidence="25 26">
    <name type="scientific">Orchesella cincta</name>
    <name type="common">Springtail</name>
    <name type="synonym">Podura cincta</name>
    <dbReference type="NCBI Taxonomy" id="48709"/>
    <lineage>
        <taxon>Eukaryota</taxon>
        <taxon>Metazoa</taxon>
        <taxon>Ecdysozoa</taxon>
        <taxon>Arthropoda</taxon>
        <taxon>Hexapoda</taxon>
        <taxon>Collembola</taxon>
        <taxon>Entomobryomorpha</taxon>
        <taxon>Entomobryoidea</taxon>
        <taxon>Orchesellidae</taxon>
        <taxon>Orchesellinae</taxon>
        <taxon>Orchesella</taxon>
    </lineage>
</organism>
<evidence type="ECO:0000256" key="12">
    <source>
        <dbReference type="ARBA" id="ARBA00023160"/>
    </source>
</evidence>
<dbReference type="OMA" id="IRNEIQG"/>
<dbReference type="InterPro" id="IPR002076">
    <property type="entry name" value="ELO_fam"/>
</dbReference>
<dbReference type="GO" id="GO:0004180">
    <property type="term" value="F:carboxypeptidase activity"/>
    <property type="evidence" value="ECO:0007669"/>
    <property type="project" value="UniProtKB-KW"/>
</dbReference>
<dbReference type="PRINTS" id="PR00791">
    <property type="entry name" value="PEPDIPTASEA"/>
</dbReference>
<dbReference type="PANTHER" id="PTHR10514">
    <property type="entry name" value="ANGIOTENSIN-CONVERTING ENZYME"/>
    <property type="match status" value="1"/>
</dbReference>
<feature type="transmembrane region" description="Helical" evidence="24">
    <location>
        <begin position="176"/>
        <end position="196"/>
    </location>
</feature>
<feature type="binding site" evidence="17">
    <location>
        <position position="811"/>
    </location>
    <ligand>
        <name>chloride</name>
        <dbReference type="ChEBI" id="CHEBI:17996"/>
        <label>1</label>
    </ligand>
</feature>
<keyword evidence="9" id="KW-0443">Lipid metabolism</keyword>
<dbReference type="Proteomes" id="UP000094527">
    <property type="component" value="Unassembled WGS sequence"/>
</dbReference>
<feature type="active site" description="Proton donor 1" evidence="14">
    <location>
        <position position="802"/>
    </location>
</feature>
<evidence type="ECO:0000256" key="18">
    <source>
        <dbReference type="PIRSR" id="PIRSR601548-3"/>
    </source>
</evidence>
<dbReference type="AlphaFoldDB" id="A0A1D2NJZ8"/>
<keyword evidence="18 23" id="KW-0479">Metal-binding</keyword>
<accession>A0A1D2NJZ8</accession>
<feature type="glycosylation site" description="N-linked (GlcNAc...) asparagine" evidence="20">
    <location>
        <position position="381"/>
    </location>
</feature>
<evidence type="ECO:0000256" key="21">
    <source>
        <dbReference type="PIRSR" id="PIRSR601548-8"/>
    </source>
</evidence>
<dbReference type="Pfam" id="PF01151">
    <property type="entry name" value="ELO"/>
    <property type="match status" value="1"/>
</dbReference>
<evidence type="ECO:0000256" key="10">
    <source>
        <dbReference type="ARBA" id="ARBA00023136"/>
    </source>
</evidence>
<feature type="binding site" evidence="21">
    <location>
        <position position="672"/>
    </location>
    <ligand>
        <name>Zn(2+)</name>
        <dbReference type="ChEBI" id="CHEBI:29105"/>
        <label>2</label>
        <note>catalytic</note>
    </ligand>
</feature>
<evidence type="ECO:0000256" key="5">
    <source>
        <dbReference type="ARBA" id="ARBA00022692"/>
    </source>
</evidence>
<evidence type="ECO:0000256" key="11">
    <source>
        <dbReference type="ARBA" id="ARBA00023157"/>
    </source>
</evidence>
<evidence type="ECO:0000256" key="1">
    <source>
        <dbReference type="ARBA" id="ARBA00004141"/>
    </source>
</evidence>
<evidence type="ECO:0000313" key="25">
    <source>
        <dbReference type="EMBL" id="ODN05549.1"/>
    </source>
</evidence>
<dbReference type="GO" id="GO:0008237">
    <property type="term" value="F:metallopeptidase activity"/>
    <property type="evidence" value="ECO:0007669"/>
    <property type="project" value="UniProtKB-KW"/>
</dbReference>
<feature type="disulfide bond" evidence="19 22">
    <location>
        <begin position="641"/>
        <end position="659"/>
    </location>
</feature>
<comment type="caution">
    <text evidence="25">The sequence shown here is derived from an EMBL/GenBank/DDBJ whole genome shotgun (WGS) entry which is preliminary data.</text>
</comment>
<feature type="active site" description="Proton acceptor 2" evidence="16">
    <location>
        <position position="673"/>
    </location>
</feature>
<dbReference type="InterPro" id="IPR001548">
    <property type="entry name" value="Peptidase_M2"/>
</dbReference>
<evidence type="ECO:0000256" key="9">
    <source>
        <dbReference type="ARBA" id="ARBA00023098"/>
    </source>
</evidence>
<dbReference type="STRING" id="48709.A0A1D2NJZ8"/>
<evidence type="ECO:0000256" key="20">
    <source>
        <dbReference type="PIRSR" id="PIRSR601548-5"/>
    </source>
</evidence>
<keyword evidence="11 19" id="KW-1015">Disulfide bond</keyword>
<feature type="transmembrane region" description="Helical" evidence="24">
    <location>
        <begin position="208"/>
        <end position="232"/>
    </location>
</feature>
<evidence type="ECO:0000256" key="3">
    <source>
        <dbReference type="ARBA" id="ARBA00022516"/>
    </source>
</evidence>
<proteinExistence type="inferred from homology"/>
<reference evidence="25 26" key="1">
    <citation type="journal article" date="2016" name="Genome Biol. Evol.">
        <title>Gene Family Evolution Reflects Adaptation to Soil Environmental Stressors in the Genome of the Collembolan Orchesella cincta.</title>
        <authorList>
            <person name="Faddeeva-Vakhrusheva A."/>
            <person name="Derks M.F."/>
            <person name="Anvar S.Y."/>
            <person name="Agamennone V."/>
            <person name="Suring W."/>
            <person name="Smit S."/>
            <person name="van Straalen N.M."/>
            <person name="Roelofs D."/>
        </authorList>
    </citation>
    <scope>NUCLEOTIDE SEQUENCE [LARGE SCALE GENOMIC DNA]</scope>
    <source>
        <tissue evidence="25">Mixed pool</tissue>
    </source>
</reference>
<dbReference type="GO" id="GO:0046872">
    <property type="term" value="F:metal ion binding"/>
    <property type="evidence" value="ECO:0007669"/>
    <property type="project" value="UniProtKB-KW"/>
</dbReference>
<keyword evidence="13 15" id="KW-0325">Glycoprotein</keyword>
<feature type="binding site" evidence="18">
    <location>
        <position position="676"/>
    </location>
    <ligand>
        <name>Zn(2+)</name>
        <dbReference type="ChEBI" id="CHEBI:29105"/>
        <label>1</label>
        <note>catalytic</note>
    </ligand>
</feature>
<keyword evidence="23" id="KW-0121">Carboxypeptidase</keyword>
<keyword evidence="12" id="KW-0275">Fatty acid biosynthesis</keyword>
<keyword evidence="26" id="KW-1185">Reference proteome</keyword>
<evidence type="ECO:0000256" key="13">
    <source>
        <dbReference type="ARBA" id="ARBA00023180"/>
    </source>
</evidence>
<dbReference type="EMBL" id="LJIJ01000021">
    <property type="protein sequence ID" value="ODN05549.1"/>
    <property type="molecule type" value="Genomic_DNA"/>
</dbReference>
<dbReference type="PROSITE" id="PS52011">
    <property type="entry name" value="PEPTIDASE_M2"/>
    <property type="match status" value="1"/>
</dbReference>
<evidence type="ECO:0000256" key="19">
    <source>
        <dbReference type="PIRSR" id="PIRSR601548-4"/>
    </source>
</evidence>
<evidence type="ECO:0000256" key="17">
    <source>
        <dbReference type="PIRSR" id="PIRSR601548-2"/>
    </source>
</evidence>
<dbReference type="GO" id="GO:0006508">
    <property type="term" value="P:proteolysis"/>
    <property type="evidence" value="ECO:0007669"/>
    <property type="project" value="UniProtKB-KW"/>
</dbReference>
<feature type="binding site" evidence="18">
    <location>
        <position position="700"/>
    </location>
    <ligand>
        <name>Zn(2+)</name>
        <dbReference type="ChEBI" id="CHEBI:29105"/>
        <label>1</label>
        <note>catalytic</note>
    </ligand>
</feature>
<dbReference type="OrthoDB" id="10029630at2759"/>
<dbReference type="SUPFAM" id="SSF55486">
    <property type="entry name" value="Metalloproteases ('zincins'), catalytic domain"/>
    <property type="match status" value="2"/>
</dbReference>